<comment type="caution">
    <text evidence="1">The sequence shown here is derived from an EMBL/GenBank/DDBJ whole genome shotgun (WGS) entry which is preliminary data.</text>
</comment>
<name>A0A3L6PQL8_PANMI</name>
<dbReference type="InterPro" id="IPR045056">
    <property type="entry name" value="Nop56/Nop58"/>
</dbReference>
<organism evidence="1 2">
    <name type="scientific">Panicum miliaceum</name>
    <name type="common">Proso millet</name>
    <name type="synonym">Broomcorn millet</name>
    <dbReference type="NCBI Taxonomy" id="4540"/>
    <lineage>
        <taxon>Eukaryota</taxon>
        <taxon>Viridiplantae</taxon>
        <taxon>Streptophyta</taxon>
        <taxon>Embryophyta</taxon>
        <taxon>Tracheophyta</taxon>
        <taxon>Spermatophyta</taxon>
        <taxon>Magnoliopsida</taxon>
        <taxon>Liliopsida</taxon>
        <taxon>Poales</taxon>
        <taxon>Poaceae</taxon>
        <taxon>PACMAD clade</taxon>
        <taxon>Panicoideae</taxon>
        <taxon>Panicodae</taxon>
        <taxon>Paniceae</taxon>
        <taxon>Panicinae</taxon>
        <taxon>Panicum</taxon>
        <taxon>Panicum sect. Panicum</taxon>
    </lineage>
</organism>
<dbReference type="PANTHER" id="PTHR10894">
    <property type="entry name" value="NUCLEOLAR PROTEIN 5 NUCLEOLAR PROTEIN NOP5 NOP58"/>
    <property type="match status" value="1"/>
</dbReference>
<accession>A0A3L6PQL8</accession>
<dbReference type="GO" id="GO:0031428">
    <property type="term" value="C:box C/D methylation guide snoRNP complex"/>
    <property type="evidence" value="ECO:0007669"/>
    <property type="project" value="InterPro"/>
</dbReference>
<gene>
    <name evidence="1" type="ORF">C2845_PM14G18300</name>
</gene>
<dbReference type="PANTHER" id="PTHR10894:SF37">
    <property type="entry name" value="RRNA N-GLYCOSIDASE"/>
    <property type="match status" value="1"/>
</dbReference>
<sequence length="232" mass="26772">MIKKWLNPGQTLAAGNADYKTIIEAKLGIYCLFNDTVKEVMWGLKNLMMSIVPDEKLDLTDEDRPRMCQGMKMVLDRHNIYVKAEMINRPIIEMTCAVYECDFCVRRKHSEILRQGGQSLLKVSKINCEQWNCMKLATALKLVCYPEEGIELGNSPEMLSVDEARKLRGDAHQYEGEFKKYTFLTIYKEVVWACHLRTKALRCLRTLVKEAMRLSAETRGGGTKQFGWRYGI</sequence>
<dbReference type="GO" id="GO:0032040">
    <property type="term" value="C:small-subunit processome"/>
    <property type="evidence" value="ECO:0007669"/>
    <property type="project" value="InterPro"/>
</dbReference>
<dbReference type="OrthoDB" id="681766at2759"/>
<dbReference type="EMBL" id="PQIB02000016">
    <property type="protein sequence ID" value="RLM60965.1"/>
    <property type="molecule type" value="Genomic_DNA"/>
</dbReference>
<dbReference type="AlphaFoldDB" id="A0A3L6PQL8"/>
<protein>
    <submittedName>
        <fullName evidence="1">Uncharacterized protein</fullName>
    </submittedName>
</protein>
<dbReference type="Proteomes" id="UP000275267">
    <property type="component" value="Unassembled WGS sequence"/>
</dbReference>
<evidence type="ECO:0000313" key="2">
    <source>
        <dbReference type="Proteomes" id="UP000275267"/>
    </source>
</evidence>
<keyword evidence="2" id="KW-1185">Reference proteome</keyword>
<reference evidence="2" key="1">
    <citation type="journal article" date="2019" name="Nat. Commun.">
        <title>The genome of broomcorn millet.</title>
        <authorList>
            <person name="Zou C."/>
            <person name="Miki D."/>
            <person name="Li D."/>
            <person name="Tang Q."/>
            <person name="Xiao L."/>
            <person name="Rajput S."/>
            <person name="Deng P."/>
            <person name="Jia W."/>
            <person name="Huang R."/>
            <person name="Zhang M."/>
            <person name="Sun Y."/>
            <person name="Hu J."/>
            <person name="Fu X."/>
            <person name="Schnable P.S."/>
            <person name="Li F."/>
            <person name="Zhang H."/>
            <person name="Feng B."/>
            <person name="Zhu X."/>
            <person name="Liu R."/>
            <person name="Schnable J.C."/>
            <person name="Zhu J.-K."/>
            <person name="Zhang H."/>
        </authorList>
    </citation>
    <scope>NUCLEOTIDE SEQUENCE [LARGE SCALE GENOMIC DNA]</scope>
</reference>
<dbReference type="STRING" id="4540.A0A3L6PQL8"/>
<dbReference type="GO" id="GO:0030515">
    <property type="term" value="F:snoRNA binding"/>
    <property type="evidence" value="ECO:0007669"/>
    <property type="project" value="InterPro"/>
</dbReference>
<evidence type="ECO:0000313" key="1">
    <source>
        <dbReference type="EMBL" id="RLM60965.1"/>
    </source>
</evidence>
<proteinExistence type="predicted"/>